<evidence type="ECO:0000256" key="2">
    <source>
        <dbReference type="ARBA" id="ARBA00005462"/>
    </source>
</evidence>
<dbReference type="InterPro" id="IPR011989">
    <property type="entry name" value="ARM-like"/>
</dbReference>
<dbReference type="PROSITE" id="PS50176">
    <property type="entry name" value="ARM_REPEAT"/>
    <property type="match status" value="2"/>
</dbReference>
<comment type="similarity">
    <text evidence="2">Belongs to the beta-catenin family.</text>
</comment>
<evidence type="ECO:0000256" key="3">
    <source>
        <dbReference type="ARBA" id="ARBA00022554"/>
    </source>
</evidence>
<feature type="region of interest" description="Disordered" evidence="9">
    <location>
        <begin position="451"/>
        <end position="474"/>
    </location>
</feature>
<keyword evidence="6" id="KW-0449">Lipoprotein</keyword>
<feature type="repeat" description="ARM" evidence="8">
    <location>
        <begin position="325"/>
        <end position="367"/>
    </location>
</feature>
<evidence type="ECO:0000256" key="7">
    <source>
        <dbReference type="ARBA" id="ARBA00026209"/>
    </source>
</evidence>
<organism evidence="10">
    <name type="scientific">Mantoniella antarctica</name>
    <dbReference type="NCBI Taxonomy" id="81844"/>
    <lineage>
        <taxon>Eukaryota</taxon>
        <taxon>Viridiplantae</taxon>
        <taxon>Chlorophyta</taxon>
        <taxon>Mamiellophyceae</taxon>
        <taxon>Mamiellales</taxon>
        <taxon>Mamiellaceae</taxon>
        <taxon>Mantoniella</taxon>
    </lineage>
</organism>
<keyword evidence="3" id="KW-0926">Vacuole</keyword>
<name>A0A7S0SEP2_9CHLO</name>
<evidence type="ECO:0000256" key="5">
    <source>
        <dbReference type="ARBA" id="ARBA00023136"/>
    </source>
</evidence>
<dbReference type="PANTHER" id="PTHR47249:SF1">
    <property type="entry name" value="VACUOLAR PROTEIN 8"/>
    <property type="match status" value="1"/>
</dbReference>
<reference evidence="10" key="1">
    <citation type="submission" date="2021-01" db="EMBL/GenBank/DDBJ databases">
        <authorList>
            <person name="Corre E."/>
            <person name="Pelletier E."/>
            <person name="Niang G."/>
            <person name="Scheremetjew M."/>
            <person name="Finn R."/>
            <person name="Kale V."/>
            <person name="Holt S."/>
            <person name="Cochrane G."/>
            <person name="Meng A."/>
            <person name="Brown T."/>
            <person name="Cohen L."/>
        </authorList>
    </citation>
    <scope>NUCLEOTIDE SEQUENCE</scope>
    <source>
        <strain evidence="10">SL-175</strain>
    </source>
</reference>
<evidence type="ECO:0000256" key="4">
    <source>
        <dbReference type="ARBA" id="ARBA00022737"/>
    </source>
</evidence>
<protein>
    <recommendedName>
        <fullName evidence="7">Vacuolar protein 8</fullName>
    </recommendedName>
</protein>
<gene>
    <name evidence="10" type="ORF">MANT1106_LOCUS6478</name>
</gene>
<dbReference type="SUPFAM" id="SSF48371">
    <property type="entry name" value="ARM repeat"/>
    <property type="match status" value="1"/>
</dbReference>
<dbReference type="EMBL" id="HBFC01011101">
    <property type="protein sequence ID" value="CAD8703796.1"/>
    <property type="molecule type" value="Transcribed_RNA"/>
</dbReference>
<feature type="repeat" description="ARM" evidence="8">
    <location>
        <begin position="366"/>
        <end position="408"/>
    </location>
</feature>
<dbReference type="InterPro" id="IPR000225">
    <property type="entry name" value="Armadillo"/>
</dbReference>
<dbReference type="InterPro" id="IPR045156">
    <property type="entry name" value="Vac8"/>
</dbReference>
<dbReference type="InterPro" id="IPR016024">
    <property type="entry name" value="ARM-type_fold"/>
</dbReference>
<evidence type="ECO:0000256" key="8">
    <source>
        <dbReference type="PROSITE-ProRule" id="PRU00259"/>
    </source>
</evidence>
<comment type="subcellular location">
    <subcellularLocation>
        <location evidence="1">Vacuole membrane</location>
        <topology evidence="1">Lipid-anchor</topology>
    </subcellularLocation>
</comment>
<keyword evidence="5" id="KW-0472">Membrane</keyword>
<proteinExistence type="inferred from homology"/>
<sequence>MGCSQSIIEKAQSYVMDKKYTLDDMPEILQKLATANKSGAAKHALDMLVDVASDEMAAQQVARSAVVVPRLVGWCESKDPDQRRAAILCCALLSQHDCCAAEIGTKEFLRTMTHVCRTKDARDKALIRDGARYFSTASSNATVRARILEDQVDEMVWLMLVKSKEPAVMKLGIIAYSKIADEPEAAAKLAAKDTEDIVRFLFARITKSDDVEVEKWCLLAVARLALATEFSNKMAAMDKIPIIIAKAQDNIASRKLPAALCIANLANNPQLRVKLVRYKAYQLFVDMARVPSARRDMAEYQRVAALGLRNLASSFDLRALAAKVGALEAVTKMLRSRNVETARYAAKAASELSLHEENGRKMVLGGALKPLLEMAKSGDATCETEAVTALGNLALSQDNQTQFIKEGGMAAIEVMTLSRNPRVQHMAKKLLTRMRMSKLRAAARMAGMMATRQKELERTDRGERSGSEAGSDED</sequence>
<dbReference type="AlphaFoldDB" id="A0A7S0SEP2"/>
<evidence type="ECO:0000256" key="9">
    <source>
        <dbReference type="SAM" id="MobiDB-lite"/>
    </source>
</evidence>
<accession>A0A7S0SEP2</accession>
<keyword evidence="4" id="KW-0677">Repeat</keyword>
<dbReference type="PANTHER" id="PTHR47249">
    <property type="entry name" value="VACUOLAR PROTEIN 8"/>
    <property type="match status" value="1"/>
</dbReference>
<evidence type="ECO:0000313" key="10">
    <source>
        <dbReference type="EMBL" id="CAD8703796.1"/>
    </source>
</evidence>
<evidence type="ECO:0000256" key="1">
    <source>
        <dbReference type="ARBA" id="ARBA00004592"/>
    </source>
</evidence>
<dbReference type="Gene3D" id="1.25.10.10">
    <property type="entry name" value="Leucine-rich Repeat Variant"/>
    <property type="match status" value="2"/>
</dbReference>
<dbReference type="GO" id="GO:0005774">
    <property type="term" value="C:vacuolar membrane"/>
    <property type="evidence" value="ECO:0007669"/>
    <property type="project" value="UniProtKB-SubCell"/>
</dbReference>
<dbReference type="GO" id="GO:0071562">
    <property type="term" value="P:nucleus-vacuole junction assembly"/>
    <property type="evidence" value="ECO:0007669"/>
    <property type="project" value="InterPro"/>
</dbReference>
<feature type="compositionally biased region" description="Basic and acidic residues" evidence="9">
    <location>
        <begin position="452"/>
        <end position="466"/>
    </location>
</feature>
<evidence type="ECO:0000256" key="6">
    <source>
        <dbReference type="ARBA" id="ARBA00023288"/>
    </source>
</evidence>
<dbReference type="GO" id="GO:0043495">
    <property type="term" value="F:protein-membrane adaptor activity"/>
    <property type="evidence" value="ECO:0007669"/>
    <property type="project" value="InterPro"/>
</dbReference>